<proteinExistence type="predicted"/>
<dbReference type="EMBL" id="NAJO01000044">
    <property type="protein sequence ID" value="OQN98675.1"/>
    <property type="molecule type" value="Genomic_DNA"/>
</dbReference>
<sequence length="272" mass="29757">MSSNTSFDPYIIGELVTSEVKWAMHSLKLAPNNTRTPDEISKQVGKKIINHLVKQKTGALPDARVAYYAAARRFFRERFNIDNAEALLDALFGFCVQVETVSNEQWEGSDGSQNAGNLSLPVGLTKERLDVLSQQLAEGKEQIAKAAAECAVPAAPAKEVYGGMDVTALREQILTNVRRLTRIRSAHPTPEMELIIDRDGTWYLAAVVALTHTGEDDGSCRIKETVVSHGIAAETVIDAMHSLFETSMMALEKARADLLGREGLTDRAKGIC</sequence>
<accession>A0A1V8SHP8</accession>
<protein>
    <submittedName>
        <fullName evidence="1">Uncharacterized protein</fullName>
    </submittedName>
</protein>
<comment type="caution">
    <text evidence="1">The sequence shown here is derived from an EMBL/GenBank/DDBJ whole genome shotgun (WGS) entry which is preliminary data.</text>
</comment>
<keyword evidence="2" id="KW-1185">Reference proteome</keyword>
<gene>
    <name evidence="1" type="ORF">B0A48_15341</name>
</gene>
<dbReference type="AlphaFoldDB" id="A0A1V8SHP8"/>
<dbReference type="Proteomes" id="UP000192596">
    <property type="component" value="Unassembled WGS sequence"/>
</dbReference>
<evidence type="ECO:0000313" key="2">
    <source>
        <dbReference type="Proteomes" id="UP000192596"/>
    </source>
</evidence>
<name>A0A1V8SHP8_9PEZI</name>
<reference evidence="2" key="1">
    <citation type="submission" date="2017-03" db="EMBL/GenBank/DDBJ databases">
        <title>Genomes of endolithic fungi from Antarctica.</title>
        <authorList>
            <person name="Coleine C."/>
            <person name="Masonjones S."/>
            <person name="Stajich J.E."/>
        </authorList>
    </citation>
    <scope>NUCLEOTIDE SEQUENCE [LARGE SCALE GENOMIC DNA]</scope>
    <source>
        <strain evidence="2">CCFEE 5527</strain>
    </source>
</reference>
<organism evidence="1 2">
    <name type="scientific">Cryoendolithus antarcticus</name>
    <dbReference type="NCBI Taxonomy" id="1507870"/>
    <lineage>
        <taxon>Eukaryota</taxon>
        <taxon>Fungi</taxon>
        <taxon>Dikarya</taxon>
        <taxon>Ascomycota</taxon>
        <taxon>Pezizomycotina</taxon>
        <taxon>Dothideomycetes</taxon>
        <taxon>Dothideomycetidae</taxon>
        <taxon>Cladosporiales</taxon>
        <taxon>Cladosporiaceae</taxon>
        <taxon>Cryoendolithus</taxon>
    </lineage>
</organism>
<evidence type="ECO:0000313" key="1">
    <source>
        <dbReference type="EMBL" id="OQN98675.1"/>
    </source>
</evidence>
<dbReference type="InParanoid" id="A0A1V8SHP8"/>